<keyword evidence="4" id="KW-0496">Mitochondrion</keyword>
<dbReference type="Gene3D" id="6.10.330.20">
    <property type="match status" value="1"/>
</dbReference>
<dbReference type="PANTHER" id="PTHR21183">
    <property type="entry name" value="RIBOSOMAL PROTEIN L47, MITOCHONDRIAL-RELATED"/>
    <property type="match status" value="1"/>
</dbReference>
<dbReference type="Proteomes" id="UP000815325">
    <property type="component" value="Unassembled WGS sequence"/>
</dbReference>
<dbReference type="GO" id="GO:0005840">
    <property type="term" value="C:ribosome"/>
    <property type="evidence" value="ECO:0007669"/>
    <property type="project" value="UniProtKB-KW"/>
</dbReference>
<comment type="similarity">
    <text evidence="2">Belongs to the universal ribosomal protein uL29 family.</text>
</comment>
<name>A0ABQ7GSU0_DUNSA</name>
<evidence type="ECO:0000256" key="5">
    <source>
        <dbReference type="ARBA" id="ARBA00023274"/>
    </source>
</evidence>
<evidence type="ECO:0000256" key="3">
    <source>
        <dbReference type="ARBA" id="ARBA00022980"/>
    </source>
</evidence>
<comment type="subcellular location">
    <subcellularLocation>
        <location evidence="1">Mitochondrion</location>
    </subcellularLocation>
</comment>
<evidence type="ECO:0000256" key="6">
    <source>
        <dbReference type="ARBA" id="ARBA00035289"/>
    </source>
</evidence>
<dbReference type="Pfam" id="PF06984">
    <property type="entry name" value="MRP-L47"/>
    <property type="match status" value="1"/>
</dbReference>
<keyword evidence="3 7" id="KW-0689">Ribosomal protein</keyword>
<reference evidence="7" key="1">
    <citation type="submission" date="2017-08" db="EMBL/GenBank/DDBJ databases">
        <authorList>
            <person name="Polle J.E."/>
            <person name="Barry K."/>
            <person name="Cushman J."/>
            <person name="Schmutz J."/>
            <person name="Tran D."/>
            <person name="Hathwaick L.T."/>
            <person name="Yim W.C."/>
            <person name="Jenkins J."/>
            <person name="Mckie-Krisberg Z.M."/>
            <person name="Prochnik S."/>
            <person name="Lindquist E."/>
            <person name="Dockter R.B."/>
            <person name="Adam C."/>
            <person name="Molina H."/>
            <person name="Bunkerborg J."/>
            <person name="Jin E."/>
            <person name="Buchheim M."/>
            <person name="Magnuson J."/>
        </authorList>
    </citation>
    <scope>NUCLEOTIDE SEQUENCE</scope>
    <source>
        <strain evidence="7">CCAP 19/18</strain>
    </source>
</reference>
<sequence>MLSARVGLPRLLAAAWSAPGAAKPILPACCSLSSSASTSDLRDFFDFASRENREPEASGRAWQESELENKSWSDLHKLWYVCIKERNMLLTELAWQRLPKDYNEQILRGVTRGHPHEEAPHRLRYDAVCLTLKRVKDVLRKRAEAEKDLTQRERMLNVLNAR</sequence>
<dbReference type="InterPro" id="IPR010729">
    <property type="entry name" value="Ribosomal_uL29_mit"/>
</dbReference>
<dbReference type="PANTHER" id="PTHR21183:SF18">
    <property type="entry name" value="LARGE RIBOSOMAL SUBUNIT PROTEIN UL29M"/>
    <property type="match status" value="1"/>
</dbReference>
<proteinExistence type="inferred from homology"/>
<protein>
    <recommendedName>
        <fullName evidence="6">Large ribosomal subunit protein uL29m</fullName>
    </recommendedName>
</protein>
<evidence type="ECO:0000256" key="4">
    <source>
        <dbReference type="ARBA" id="ARBA00023128"/>
    </source>
</evidence>
<comment type="caution">
    <text evidence="7">The sequence shown here is derived from an EMBL/GenBank/DDBJ whole genome shotgun (WGS) entry which is preliminary data.</text>
</comment>
<gene>
    <name evidence="7" type="ORF">DUNSADRAFT_4035</name>
</gene>
<evidence type="ECO:0000313" key="7">
    <source>
        <dbReference type="EMBL" id="KAF5837670.1"/>
    </source>
</evidence>
<organism evidence="7 8">
    <name type="scientific">Dunaliella salina</name>
    <name type="common">Green alga</name>
    <name type="synonym">Protococcus salinus</name>
    <dbReference type="NCBI Taxonomy" id="3046"/>
    <lineage>
        <taxon>Eukaryota</taxon>
        <taxon>Viridiplantae</taxon>
        <taxon>Chlorophyta</taxon>
        <taxon>core chlorophytes</taxon>
        <taxon>Chlorophyceae</taxon>
        <taxon>CS clade</taxon>
        <taxon>Chlamydomonadales</taxon>
        <taxon>Dunaliellaceae</taxon>
        <taxon>Dunaliella</taxon>
    </lineage>
</organism>
<accession>A0ABQ7GSU0</accession>
<keyword evidence="8" id="KW-1185">Reference proteome</keyword>
<keyword evidence="5" id="KW-0687">Ribonucleoprotein</keyword>
<evidence type="ECO:0000313" key="8">
    <source>
        <dbReference type="Proteomes" id="UP000815325"/>
    </source>
</evidence>
<evidence type="ECO:0000256" key="2">
    <source>
        <dbReference type="ARBA" id="ARBA00009254"/>
    </source>
</evidence>
<dbReference type="EMBL" id="MU069607">
    <property type="protein sequence ID" value="KAF5837670.1"/>
    <property type="molecule type" value="Genomic_DNA"/>
</dbReference>
<evidence type="ECO:0000256" key="1">
    <source>
        <dbReference type="ARBA" id="ARBA00004173"/>
    </source>
</evidence>
<dbReference type="InterPro" id="IPR038340">
    <property type="entry name" value="MRP-L47_sf"/>
</dbReference>